<dbReference type="InterPro" id="IPR001155">
    <property type="entry name" value="OxRdtase_FMN_N"/>
</dbReference>
<gene>
    <name evidence="10" type="ORF">SAMN04488054_102176</name>
</gene>
<protein>
    <submittedName>
        <fullName evidence="10">2,4-dienoyl-CoA reductase</fullName>
    </submittedName>
</protein>
<dbReference type="OrthoDB" id="9772736at2"/>
<accession>A0A1I4IQK2</accession>
<dbReference type="AlphaFoldDB" id="A0A1I4IQK2"/>
<dbReference type="Proteomes" id="UP000199668">
    <property type="component" value="Unassembled WGS sequence"/>
</dbReference>
<sequence length="369" mass="40538">MKNLTEHTTVQPLFQPFQLGALALSNRIVMAPMTRGFSPGGIPTEDVASYYRRRAEHDVGLIVTEGTGINHPASVSGSSIPLFYGEKALQGWEQVVKEVHTAGGKIAPQLWHVGMTRSPGDEPNTEAMPVGPSGLALTGEKVSEPLTTKEIHDLVSAYAQGAADAKRLGFDAVEIHGAHGYLIDQFIWSHTNHRTDEYGGDLKGRTRFAVEIVEACREAVGPDFPIIFRFSQWKMSDYKAKIAETPEELEEFLTPLVEAGVDIFHTSTRRFWEPEFEGSDLNLAGWTKKISGKPTIIVGSIGLNGEFTSGAGAETTSLDGLMERFQHDEFDMAAVGRSLLMDPAWAEKVRDGRADELQAYSRESLNNLY</sequence>
<name>A0A1I4IQK2_9BACI</name>
<dbReference type="STRING" id="266892.SAMN04488054_102176"/>
<dbReference type="Gene3D" id="3.20.20.70">
    <property type="entry name" value="Aldolase class I"/>
    <property type="match status" value="1"/>
</dbReference>
<dbReference type="FunFam" id="3.20.20.70:FF:000262">
    <property type="entry name" value="NADH:flavin oxidoreductase"/>
    <property type="match status" value="1"/>
</dbReference>
<reference evidence="10 11" key="1">
    <citation type="submission" date="2016-10" db="EMBL/GenBank/DDBJ databases">
        <authorList>
            <person name="de Groot N.N."/>
        </authorList>
    </citation>
    <scope>NUCLEOTIDE SEQUENCE [LARGE SCALE GENOMIC DNA]</scope>
    <source>
        <strain evidence="10 11">CGMCC 1.6134</strain>
    </source>
</reference>
<keyword evidence="11" id="KW-1185">Reference proteome</keyword>
<keyword evidence="3" id="KW-0285">Flavoprotein</keyword>
<organism evidence="10 11">
    <name type="scientific">Salibacterium qingdaonense</name>
    <dbReference type="NCBI Taxonomy" id="266892"/>
    <lineage>
        <taxon>Bacteria</taxon>
        <taxon>Bacillati</taxon>
        <taxon>Bacillota</taxon>
        <taxon>Bacilli</taxon>
        <taxon>Bacillales</taxon>
        <taxon>Bacillaceae</taxon>
    </lineage>
</organism>
<evidence type="ECO:0000259" key="9">
    <source>
        <dbReference type="Pfam" id="PF00724"/>
    </source>
</evidence>
<dbReference type="GO" id="GO:0046872">
    <property type="term" value="F:metal ion binding"/>
    <property type="evidence" value="ECO:0007669"/>
    <property type="project" value="UniProtKB-KW"/>
</dbReference>
<proteinExistence type="predicted"/>
<dbReference type="InterPro" id="IPR013785">
    <property type="entry name" value="Aldolase_TIM"/>
</dbReference>
<dbReference type="Pfam" id="PF00724">
    <property type="entry name" value="Oxidored_FMN"/>
    <property type="match status" value="1"/>
</dbReference>
<dbReference type="PANTHER" id="PTHR42917:SF2">
    <property type="entry name" value="2,4-DIENOYL-COA REDUCTASE [(2E)-ENOYL-COA-PRODUCING]"/>
    <property type="match status" value="1"/>
</dbReference>
<dbReference type="RefSeq" id="WP_090925444.1">
    <property type="nucleotide sequence ID" value="NZ_FOTY01000002.1"/>
</dbReference>
<dbReference type="EMBL" id="FOTY01000002">
    <property type="protein sequence ID" value="SFL56590.1"/>
    <property type="molecule type" value="Genomic_DNA"/>
</dbReference>
<feature type="domain" description="NADH:flavin oxidoreductase/NADH oxidase N-terminal" evidence="9">
    <location>
        <begin position="13"/>
        <end position="356"/>
    </location>
</feature>
<keyword evidence="6" id="KW-0560">Oxidoreductase</keyword>
<evidence type="ECO:0000313" key="10">
    <source>
        <dbReference type="EMBL" id="SFL56590.1"/>
    </source>
</evidence>
<evidence type="ECO:0000256" key="8">
    <source>
        <dbReference type="ARBA" id="ARBA00023014"/>
    </source>
</evidence>
<evidence type="ECO:0000256" key="3">
    <source>
        <dbReference type="ARBA" id="ARBA00022630"/>
    </source>
</evidence>
<dbReference type="InterPro" id="IPR051793">
    <property type="entry name" value="NADH:flavin_oxidoreductase"/>
</dbReference>
<evidence type="ECO:0000256" key="2">
    <source>
        <dbReference type="ARBA" id="ARBA00001966"/>
    </source>
</evidence>
<dbReference type="GO" id="GO:0010181">
    <property type="term" value="F:FMN binding"/>
    <property type="evidence" value="ECO:0007669"/>
    <property type="project" value="InterPro"/>
</dbReference>
<keyword evidence="5" id="KW-0479">Metal-binding</keyword>
<dbReference type="SUPFAM" id="SSF51395">
    <property type="entry name" value="FMN-linked oxidoreductases"/>
    <property type="match status" value="1"/>
</dbReference>
<evidence type="ECO:0000256" key="1">
    <source>
        <dbReference type="ARBA" id="ARBA00001917"/>
    </source>
</evidence>
<evidence type="ECO:0000256" key="7">
    <source>
        <dbReference type="ARBA" id="ARBA00023004"/>
    </source>
</evidence>
<keyword evidence="4" id="KW-0288">FMN</keyword>
<comment type="cofactor">
    <cofactor evidence="2">
        <name>[4Fe-4S] cluster</name>
        <dbReference type="ChEBI" id="CHEBI:49883"/>
    </cofactor>
</comment>
<dbReference type="PANTHER" id="PTHR42917">
    <property type="entry name" value="2,4-DIENOYL-COA REDUCTASE"/>
    <property type="match status" value="1"/>
</dbReference>
<evidence type="ECO:0000256" key="6">
    <source>
        <dbReference type="ARBA" id="ARBA00023002"/>
    </source>
</evidence>
<dbReference type="GO" id="GO:0016491">
    <property type="term" value="F:oxidoreductase activity"/>
    <property type="evidence" value="ECO:0007669"/>
    <property type="project" value="UniProtKB-KW"/>
</dbReference>
<dbReference type="GO" id="GO:0051536">
    <property type="term" value="F:iron-sulfur cluster binding"/>
    <property type="evidence" value="ECO:0007669"/>
    <property type="project" value="UniProtKB-KW"/>
</dbReference>
<comment type="cofactor">
    <cofactor evidence="1">
        <name>FMN</name>
        <dbReference type="ChEBI" id="CHEBI:58210"/>
    </cofactor>
</comment>
<keyword evidence="8" id="KW-0411">Iron-sulfur</keyword>
<dbReference type="CDD" id="cd04747">
    <property type="entry name" value="OYE_like_5_FMN"/>
    <property type="match status" value="1"/>
</dbReference>
<evidence type="ECO:0000256" key="4">
    <source>
        <dbReference type="ARBA" id="ARBA00022643"/>
    </source>
</evidence>
<evidence type="ECO:0000313" key="11">
    <source>
        <dbReference type="Proteomes" id="UP000199668"/>
    </source>
</evidence>
<keyword evidence="7" id="KW-0408">Iron</keyword>
<evidence type="ECO:0000256" key="5">
    <source>
        <dbReference type="ARBA" id="ARBA00022723"/>
    </source>
</evidence>